<accession>A0A1S1NSG7</accession>
<name>A0A1S1NSG7_9MYCO</name>
<evidence type="ECO:0000256" key="1">
    <source>
        <dbReference type="ARBA" id="ARBA00009580"/>
    </source>
</evidence>
<keyword evidence="4" id="KW-1185">Reference proteome</keyword>
<dbReference type="EMBL" id="MLQM01000002">
    <property type="protein sequence ID" value="OHV06767.1"/>
    <property type="molecule type" value="Genomic_DNA"/>
</dbReference>
<dbReference type="PANTHER" id="PTHR31126">
    <property type="entry name" value="TYROSINE-PROTEIN PHOSPHATASE"/>
    <property type="match status" value="1"/>
</dbReference>
<dbReference type="GO" id="GO:0004721">
    <property type="term" value="F:phosphoprotein phosphatase activity"/>
    <property type="evidence" value="ECO:0007669"/>
    <property type="project" value="InterPro"/>
</dbReference>
<reference evidence="3 4" key="1">
    <citation type="submission" date="2016-10" db="EMBL/GenBank/DDBJ databases">
        <title>Genome sequence of Mycobacterium talmonii.</title>
        <authorList>
            <person name="Greninger A.L."/>
            <person name="Elliott B."/>
            <person name="Vasireddy S."/>
            <person name="Vasireddy R."/>
        </authorList>
    </citation>
    <scope>NUCLEOTIDE SEQUENCE [LARGE SCALE GENOMIC DNA]</scope>
    <source>
        <strain evidence="4">NE-TNMC-100812</strain>
    </source>
</reference>
<sequence>MTTEVRELDGAWNFRDVADNAAAVAPGRLFRSGELSGLTDDGRAELRRLGISDIADLRSPREVERRGPGRVPDGVNIHLLPFPDLAADTDDGGSPHEHAFTRLLTEQPDAESIQDAAARYMTEEYRRFPTLPGARRAAHRVVTLLGAGRRVLTHCLAGKDRTGLTVAVVLEAVGVDRDAIMADYLRSNDAVPQLRAKIVEMIQQRASNEVPPELVTFSEARLTEAVLGVRPEYLDTARRAIDDNFGSLAGYLRAAEVTRTDLDRLRRALLG</sequence>
<gene>
    <name evidence="3" type="ORF">BKN37_00755</name>
</gene>
<comment type="similarity">
    <text evidence="1">Belongs to the protein-tyrosine phosphatase family.</text>
</comment>
<dbReference type="SUPFAM" id="SSF52799">
    <property type="entry name" value="(Phosphotyrosine protein) phosphatases II"/>
    <property type="match status" value="1"/>
</dbReference>
<dbReference type="Pfam" id="PF13350">
    <property type="entry name" value="Y_phosphatase3"/>
    <property type="match status" value="1"/>
</dbReference>
<dbReference type="InterPro" id="IPR000387">
    <property type="entry name" value="Tyr_Pase_dom"/>
</dbReference>
<evidence type="ECO:0000313" key="3">
    <source>
        <dbReference type="EMBL" id="OHV06767.1"/>
    </source>
</evidence>
<dbReference type="AlphaFoldDB" id="A0A1S1NSG7"/>
<feature type="domain" description="Tyrosine specific protein phosphatases" evidence="2">
    <location>
        <begin position="148"/>
        <end position="209"/>
    </location>
</feature>
<dbReference type="Gene3D" id="3.90.190.10">
    <property type="entry name" value="Protein tyrosine phosphatase superfamily"/>
    <property type="match status" value="1"/>
</dbReference>
<dbReference type="PROSITE" id="PS50056">
    <property type="entry name" value="TYR_PHOSPHATASE_2"/>
    <property type="match status" value="1"/>
</dbReference>
<dbReference type="PANTHER" id="PTHR31126:SF1">
    <property type="entry name" value="TYROSINE SPECIFIC PROTEIN PHOSPHATASES DOMAIN-CONTAINING PROTEIN"/>
    <property type="match status" value="1"/>
</dbReference>
<organism evidence="3 4">
    <name type="scientific">Mycobacterium talmoniae</name>
    <dbReference type="NCBI Taxonomy" id="1858794"/>
    <lineage>
        <taxon>Bacteria</taxon>
        <taxon>Bacillati</taxon>
        <taxon>Actinomycetota</taxon>
        <taxon>Actinomycetes</taxon>
        <taxon>Mycobacteriales</taxon>
        <taxon>Mycobacteriaceae</taxon>
        <taxon>Mycobacterium</taxon>
    </lineage>
</organism>
<dbReference type="RefSeq" id="WP_071019683.1">
    <property type="nucleotide sequence ID" value="NZ_MLQM01000002.1"/>
</dbReference>
<evidence type="ECO:0000313" key="4">
    <source>
        <dbReference type="Proteomes" id="UP000179734"/>
    </source>
</evidence>
<protein>
    <submittedName>
        <fullName evidence="3">Phosphotyrosine protein phosphatase</fullName>
    </submittedName>
</protein>
<comment type="caution">
    <text evidence="3">The sequence shown here is derived from an EMBL/GenBank/DDBJ whole genome shotgun (WGS) entry which is preliminary data.</text>
</comment>
<evidence type="ECO:0000259" key="2">
    <source>
        <dbReference type="PROSITE" id="PS50056"/>
    </source>
</evidence>
<dbReference type="InterPro" id="IPR029021">
    <property type="entry name" value="Prot-tyrosine_phosphatase-like"/>
</dbReference>
<proteinExistence type="inferred from homology"/>
<dbReference type="InterPro" id="IPR026893">
    <property type="entry name" value="Tyr/Ser_Pase_IphP-type"/>
</dbReference>
<dbReference type="Proteomes" id="UP000179734">
    <property type="component" value="Unassembled WGS sequence"/>
</dbReference>